<dbReference type="RefSeq" id="WP_130550927.1">
    <property type="nucleotide sequence ID" value="NZ_SHMC01000002.1"/>
</dbReference>
<evidence type="ECO:0000313" key="2">
    <source>
        <dbReference type="Proteomes" id="UP000292627"/>
    </source>
</evidence>
<protein>
    <submittedName>
        <fullName evidence="1">Uncharacterized protein</fullName>
    </submittedName>
</protein>
<dbReference type="InterPro" id="IPR046560">
    <property type="entry name" value="DUF6714"/>
</dbReference>
<sequence length="168" mass="19008">MTAEDEILHKIRSAFSGRPLPSRVIPANASPTDIYQDAEHFLGQRWDEVSSEQLDRYPAAVYGFAAQAFCYYLAGIMSASIRERRPDLLVNSALVYMIDRSNIRSSWDDFFVERWCALSSEECGAVQCWILWLAEASPAEFTDSELSRAFDTLDLLSHLHVATPLALR</sequence>
<dbReference type="Pfam" id="PF20461">
    <property type="entry name" value="DUF6714"/>
    <property type="match status" value="1"/>
</dbReference>
<comment type="caution">
    <text evidence="1">The sequence shown here is derived from an EMBL/GenBank/DDBJ whole genome shotgun (WGS) entry which is preliminary data.</text>
</comment>
<gene>
    <name evidence="1" type="ORF">EA660_07715</name>
</gene>
<evidence type="ECO:0000313" key="1">
    <source>
        <dbReference type="EMBL" id="TAA27078.1"/>
    </source>
</evidence>
<reference evidence="1 2" key="1">
    <citation type="submission" date="2019-02" db="EMBL/GenBank/DDBJ databases">
        <title>WGS of Pseudoxanthomonas species novum from clinical isolates.</title>
        <authorList>
            <person name="Bernier A.-M."/>
            <person name="Bernard K."/>
            <person name="Vachon A."/>
        </authorList>
    </citation>
    <scope>NUCLEOTIDE SEQUENCE [LARGE SCALE GENOMIC DNA]</scope>
    <source>
        <strain evidence="1 2">NML171200</strain>
    </source>
</reference>
<organism evidence="1 2">
    <name type="scientific">Pseudoxanthomonas winnipegensis</name>
    <dbReference type="NCBI Taxonomy" id="2480810"/>
    <lineage>
        <taxon>Bacteria</taxon>
        <taxon>Pseudomonadati</taxon>
        <taxon>Pseudomonadota</taxon>
        <taxon>Gammaproteobacteria</taxon>
        <taxon>Lysobacterales</taxon>
        <taxon>Lysobacteraceae</taxon>
        <taxon>Pseudoxanthomonas</taxon>
    </lineage>
</organism>
<accession>A0A4Q8LDT4</accession>
<dbReference type="EMBL" id="SHMC01000002">
    <property type="protein sequence ID" value="TAA27078.1"/>
    <property type="molecule type" value="Genomic_DNA"/>
</dbReference>
<dbReference type="Proteomes" id="UP000292627">
    <property type="component" value="Unassembled WGS sequence"/>
</dbReference>
<proteinExistence type="predicted"/>
<dbReference type="AlphaFoldDB" id="A0A4Q8LDT4"/>
<name>A0A4Q8LDT4_9GAMM</name>
<dbReference type="OrthoDB" id="7063911at2"/>